<dbReference type="Pfam" id="PF04082">
    <property type="entry name" value="Fungal_trans"/>
    <property type="match status" value="1"/>
</dbReference>
<accession>A0A9P4YRE4</accession>
<feature type="region of interest" description="Disordered" evidence="6">
    <location>
        <begin position="565"/>
        <end position="641"/>
    </location>
</feature>
<feature type="region of interest" description="Disordered" evidence="6">
    <location>
        <begin position="492"/>
        <end position="546"/>
    </location>
</feature>
<protein>
    <submittedName>
        <fullName evidence="8">Fungal specific transcription factor domain</fullName>
    </submittedName>
</protein>
<proteinExistence type="predicted"/>
<dbReference type="GO" id="GO:0006351">
    <property type="term" value="P:DNA-templated transcription"/>
    <property type="evidence" value="ECO:0007669"/>
    <property type="project" value="InterPro"/>
</dbReference>
<comment type="subcellular location">
    <subcellularLocation>
        <location evidence="1">Nucleus</location>
    </subcellularLocation>
</comment>
<keyword evidence="4" id="KW-0804">Transcription</keyword>
<keyword evidence="2" id="KW-0479">Metal-binding</keyword>
<evidence type="ECO:0000256" key="5">
    <source>
        <dbReference type="ARBA" id="ARBA00023242"/>
    </source>
</evidence>
<dbReference type="EMBL" id="JAANYQ010000017">
    <property type="protein sequence ID" value="KAF4120399.1"/>
    <property type="molecule type" value="Genomic_DNA"/>
</dbReference>
<dbReference type="OrthoDB" id="103349at2759"/>
<reference evidence="8" key="1">
    <citation type="submission" date="2020-03" db="EMBL/GenBank/DDBJ databases">
        <title>Site-based positive gene gene selection in Geosmithia morbida across the United States reveals a broad range of putative effectors and factors for local host and environmental adapation.</title>
        <authorList>
            <person name="Onufrak A."/>
            <person name="Murdoch R.W."/>
            <person name="Gazis R."/>
            <person name="Huff M."/>
            <person name="Staton M."/>
            <person name="Klingeman W."/>
            <person name="Hadziabdic D."/>
        </authorList>
    </citation>
    <scope>NUCLEOTIDE SEQUENCE</scope>
    <source>
        <strain evidence="8">1262</strain>
    </source>
</reference>
<feature type="region of interest" description="Disordered" evidence="6">
    <location>
        <begin position="1"/>
        <end position="33"/>
    </location>
</feature>
<organism evidence="8 9">
    <name type="scientific">Geosmithia morbida</name>
    <dbReference type="NCBI Taxonomy" id="1094350"/>
    <lineage>
        <taxon>Eukaryota</taxon>
        <taxon>Fungi</taxon>
        <taxon>Dikarya</taxon>
        <taxon>Ascomycota</taxon>
        <taxon>Pezizomycotina</taxon>
        <taxon>Sordariomycetes</taxon>
        <taxon>Hypocreomycetidae</taxon>
        <taxon>Hypocreales</taxon>
        <taxon>Bionectriaceae</taxon>
        <taxon>Geosmithia</taxon>
    </lineage>
</organism>
<keyword evidence="3" id="KW-0805">Transcription regulation</keyword>
<gene>
    <name evidence="8" type="ORF">GMORB2_3200</name>
</gene>
<dbReference type="GO" id="GO:0008270">
    <property type="term" value="F:zinc ion binding"/>
    <property type="evidence" value="ECO:0007669"/>
    <property type="project" value="InterPro"/>
</dbReference>
<dbReference type="CDD" id="cd12148">
    <property type="entry name" value="fungal_TF_MHR"/>
    <property type="match status" value="1"/>
</dbReference>
<evidence type="ECO:0000256" key="2">
    <source>
        <dbReference type="ARBA" id="ARBA00022723"/>
    </source>
</evidence>
<evidence type="ECO:0000256" key="3">
    <source>
        <dbReference type="ARBA" id="ARBA00023015"/>
    </source>
</evidence>
<dbReference type="GeneID" id="55969428"/>
<evidence type="ECO:0000256" key="4">
    <source>
        <dbReference type="ARBA" id="ARBA00023163"/>
    </source>
</evidence>
<evidence type="ECO:0000259" key="7">
    <source>
        <dbReference type="Pfam" id="PF04082"/>
    </source>
</evidence>
<evidence type="ECO:0000256" key="6">
    <source>
        <dbReference type="SAM" id="MobiDB-lite"/>
    </source>
</evidence>
<dbReference type="PANTHER" id="PTHR47338:SF7">
    <property type="entry name" value="ZN(II)2CYS6 TRANSCRIPTION FACTOR (EUROFUNG)"/>
    <property type="match status" value="1"/>
</dbReference>
<keyword evidence="5" id="KW-0539">Nucleus</keyword>
<comment type="caution">
    <text evidence="8">The sequence shown here is derived from an EMBL/GenBank/DDBJ whole genome shotgun (WGS) entry which is preliminary data.</text>
</comment>
<feature type="domain" description="Xylanolytic transcriptional activator regulatory" evidence="7">
    <location>
        <begin position="59"/>
        <end position="237"/>
    </location>
</feature>
<dbReference type="InterPro" id="IPR007219">
    <property type="entry name" value="XnlR_reg_dom"/>
</dbReference>
<keyword evidence="9" id="KW-1185">Reference proteome</keyword>
<dbReference type="AlphaFoldDB" id="A0A9P4YRE4"/>
<name>A0A9P4YRE4_9HYPO</name>
<feature type="compositionally biased region" description="Acidic residues" evidence="6">
    <location>
        <begin position="577"/>
        <end position="587"/>
    </location>
</feature>
<dbReference type="GO" id="GO:0005634">
    <property type="term" value="C:nucleus"/>
    <property type="evidence" value="ECO:0007669"/>
    <property type="project" value="UniProtKB-SubCell"/>
</dbReference>
<dbReference type="RefSeq" id="XP_035319051.1">
    <property type="nucleotide sequence ID" value="XM_035465176.1"/>
</dbReference>
<feature type="region of interest" description="Disordered" evidence="6">
    <location>
        <begin position="449"/>
        <end position="469"/>
    </location>
</feature>
<evidence type="ECO:0000256" key="1">
    <source>
        <dbReference type="ARBA" id="ARBA00004123"/>
    </source>
</evidence>
<dbReference type="InterPro" id="IPR050815">
    <property type="entry name" value="TF_fung"/>
</dbReference>
<evidence type="ECO:0000313" key="9">
    <source>
        <dbReference type="Proteomes" id="UP000749293"/>
    </source>
</evidence>
<dbReference type="GO" id="GO:0000981">
    <property type="term" value="F:DNA-binding transcription factor activity, RNA polymerase II-specific"/>
    <property type="evidence" value="ECO:0007669"/>
    <property type="project" value="InterPro"/>
</dbReference>
<evidence type="ECO:0000313" key="8">
    <source>
        <dbReference type="EMBL" id="KAF4120399.1"/>
    </source>
</evidence>
<feature type="compositionally biased region" description="Low complexity" evidence="6">
    <location>
        <begin position="1"/>
        <end position="27"/>
    </location>
</feature>
<dbReference type="GO" id="GO:0003677">
    <property type="term" value="F:DNA binding"/>
    <property type="evidence" value="ECO:0007669"/>
    <property type="project" value="InterPro"/>
</dbReference>
<sequence length="657" mass="72622">MVKQAAGPSSDGGTAASASGPASASVSQEGGSLQNNAHRAVSLGHSGGIQTSTNILALLDAFFKHVYPLPSYGFLHPRTTMTKFADGTIEKSLVNAIAAVASVRAPGVQRCPSLESAWVQEAETLVWQHLESPTVSRLQAMLLVILYRAETGQLRRAFMLASLAGRTAMVMLLNHERPGTSSVSLEVRRRLLWSLKLVERYFSVGLPEFELCPVENIYIQLPCSEKQFGDRGIDSDDDRGAYQIGIKLEMFRRDVMKLNRSLALCDQPFPQLTKLMSDFQQHLDRIGSQMPDGPEPTETQLVDSLKSRWLPRLLLRNFRTAAPRFVVEALDSEYLTEAELLCTHHAKMVVHVIDVLDRTLGRGVKNNNEPRLLEFDTAICAYTASRILLFTARFGTTAETPTEDFALRRAEMCLSVIHRFFARSMLVRPIVDELRRLIQVFVMDDARAPPSRFSSPMPPPSSNSPVAQLSSAARIRQRLAVHSLLRQAKFVDEDEDDDVGNTNVPYPPIQQQQPSPANTGSASTMSVLPSTEFPPQTSGSSSSGFNAINTGQGWNVVNPYVSGIGSSISPPMTDKEMADDEHEDDNEATLAQQQQQQQQGNDPWKRWFFDGGSDSLPQQDGVLMEAVPPPQGAGLSQKSFTFPWLQREESDLIPHYE</sequence>
<dbReference type="Proteomes" id="UP000749293">
    <property type="component" value="Unassembled WGS sequence"/>
</dbReference>
<feature type="compositionally biased region" description="Polar residues" evidence="6">
    <location>
        <begin position="517"/>
        <end position="546"/>
    </location>
</feature>
<dbReference type="PANTHER" id="PTHR47338">
    <property type="entry name" value="ZN(II)2CYS6 TRANSCRIPTION FACTOR (EUROFUNG)-RELATED"/>
    <property type="match status" value="1"/>
</dbReference>